<dbReference type="FunFam" id="3.20.20.70:FF:000034">
    <property type="entry name" value="Deoxyribose-phosphate aldolase"/>
    <property type="match status" value="1"/>
</dbReference>
<reference evidence="9" key="1">
    <citation type="submission" date="2016-10" db="EMBL/GenBank/DDBJ databases">
        <authorList>
            <person name="Varghese N."/>
            <person name="Submissions S."/>
        </authorList>
    </citation>
    <scope>NUCLEOTIDE SEQUENCE [LARGE SCALE GENOMIC DNA]</scope>
    <source>
        <strain evidence="9">DSM 16522</strain>
    </source>
</reference>
<keyword evidence="9" id="KW-1185">Reference proteome</keyword>
<feature type="active site" description="Proton donor/acceptor" evidence="7">
    <location>
        <position position="201"/>
    </location>
</feature>
<dbReference type="InterPro" id="IPR011343">
    <property type="entry name" value="DeoC"/>
</dbReference>
<comment type="similarity">
    <text evidence="2 7">Belongs to the DeoC/FbaB aldolase family. DeoC type 2 subfamily.</text>
</comment>
<evidence type="ECO:0000256" key="3">
    <source>
        <dbReference type="ARBA" id="ARBA00022490"/>
    </source>
</evidence>
<keyword evidence="5 7" id="KW-0704">Schiff base</keyword>
<dbReference type="OrthoDB" id="6579831at2"/>
<dbReference type="CDD" id="cd00959">
    <property type="entry name" value="DeoC"/>
    <property type="match status" value="1"/>
</dbReference>
<dbReference type="RefSeq" id="WP_092517233.1">
    <property type="nucleotide sequence ID" value="NZ_CAWRAH010000061.1"/>
</dbReference>
<comment type="pathway">
    <text evidence="1 7">Carbohydrate degradation; 2-deoxy-D-ribose 1-phosphate degradation; D-glyceraldehyde 3-phosphate and acetaldehyde from 2-deoxy-alpha-D-ribose 1-phosphate: step 2/2.</text>
</comment>
<dbReference type="InterPro" id="IPR023649">
    <property type="entry name" value="DeoC_typeII"/>
</dbReference>
<feature type="active site" description="Proton donor/acceptor" evidence="7">
    <location>
        <position position="102"/>
    </location>
</feature>
<gene>
    <name evidence="7" type="primary">deoC</name>
    <name evidence="8" type="ORF">SAMN05421579_102148</name>
</gene>
<evidence type="ECO:0000313" key="8">
    <source>
        <dbReference type="EMBL" id="SFN39512.1"/>
    </source>
</evidence>
<dbReference type="SUPFAM" id="SSF51569">
    <property type="entry name" value="Aldolase"/>
    <property type="match status" value="1"/>
</dbReference>
<evidence type="ECO:0000256" key="1">
    <source>
        <dbReference type="ARBA" id="ARBA00004816"/>
    </source>
</evidence>
<comment type="subcellular location">
    <subcellularLocation>
        <location evidence="7">Cytoplasm</location>
    </subcellularLocation>
</comment>
<dbReference type="STRING" id="53341.SAMN05421579_102148"/>
<protein>
    <recommendedName>
        <fullName evidence="7">Deoxyribose-phosphate aldolase</fullName>
        <shortName evidence="7">DERA</shortName>
        <ecNumber evidence="7">4.1.2.4</ecNumber>
    </recommendedName>
    <alternativeName>
        <fullName evidence="7">2-deoxy-D-ribose 5-phosphate aldolase</fullName>
    </alternativeName>
    <alternativeName>
        <fullName evidence="7">Phosphodeoxyriboaldolase</fullName>
        <shortName evidence="7">Deoxyriboaldolase</shortName>
    </alternativeName>
</protein>
<dbReference type="PANTHER" id="PTHR10889">
    <property type="entry name" value="DEOXYRIBOSE-PHOSPHATE ALDOLASE"/>
    <property type="match status" value="1"/>
</dbReference>
<keyword evidence="4 7" id="KW-0456">Lyase</keyword>
<evidence type="ECO:0000256" key="4">
    <source>
        <dbReference type="ARBA" id="ARBA00023239"/>
    </source>
</evidence>
<dbReference type="GO" id="GO:0005737">
    <property type="term" value="C:cytoplasm"/>
    <property type="evidence" value="ECO:0007669"/>
    <property type="project" value="UniProtKB-SubCell"/>
</dbReference>
<dbReference type="PIRSF" id="PIRSF001357">
    <property type="entry name" value="DeoC"/>
    <property type="match status" value="1"/>
</dbReference>
<dbReference type="EC" id="4.1.2.4" evidence="7"/>
<dbReference type="EMBL" id="FOVO01000002">
    <property type="protein sequence ID" value="SFN39512.1"/>
    <property type="molecule type" value="Genomic_DNA"/>
</dbReference>
<accession>A0A1I4YN87</accession>
<dbReference type="Pfam" id="PF01791">
    <property type="entry name" value="DeoC"/>
    <property type="match status" value="1"/>
</dbReference>
<comment type="catalytic activity">
    <reaction evidence="6 7">
        <text>2-deoxy-D-ribose 5-phosphate = D-glyceraldehyde 3-phosphate + acetaldehyde</text>
        <dbReference type="Rhea" id="RHEA:12821"/>
        <dbReference type="ChEBI" id="CHEBI:15343"/>
        <dbReference type="ChEBI" id="CHEBI:59776"/>
        <dbReference type="ChEBI" id="CHEBI:62877"/>
        <dbReference type="EC" id="4.1.2.4"/>
    </reaction>
</comment>
<evidence type="ECO:0000313" key="9">
    <source>
        <dbReference type="Proteomes" id="UP000199011"/>
    </source>
</evidence>
<dbReference type="HAMAP" id="MF_00592">
    <property type="entry name" value="DeoC_type2"/>
    <property type="match status" value="1"/>
</dbReference>
<name>A0A1I4YN87_9GAMM</name>
<evidence type="ECO:0000256" key="7">
    <source>
        <dbReference type="HAMAP-Rule" id="MF_00592"/>
    </source>
</evidence>
<dbReference type="UniPathway" id="UPA00002">
    <property type="reaction ID" value="UER00468"/>
</dbReference>
<keyword evidence="3 7" id="KW-0963">Cytoplasm</keyword>
<proteinExistence type="inferred from homology"/>
<organism evidence="8 9">
    <name type="scientific">Xenorhabdus japonica</name>
    <dbReference type="NCBI Taxonomy" id="53341"/>
    <lineage>
        <taxon>Bacteria</taxon>
        <taxon>Pseudomonadati</taxon>
        <taxon>Pseudomonadota</taxon>
        <taxon>Gammaproteobacteria</taxon>
        <taxon>Enterobacterales</taxon>
        <taxon>Morganellaceae</taxon>
        <taxon>Xenorhabdus</taxon>
    </lineage>
</organism>
<dbReference type="NCBIfam" id="TIGR00126">
    <property type="entry name" value="deoC"/>
    <property type="match status" value="1"/>
</dbReference>
<dbReference type="GO" id="GO:0016052">
    <property type="term" value="P:carbohydrate catabolic process"/>
    <property type="evidence" value="ECO:0007669"/>
    <property type="project" value="TreeGrafter"/>
</dbReference>
<dbReference type="AlphaFoldDB" id="A0A1I4YN87"/>
<dbReference type="GO" id="GO:0004139">
    <property type="term" value="F:deoxyribose-phosphate aldolase activity"/>
    <property type="evidence" value="ECO:0007669"/>
    <property type="project" value="UniProtKB-UniRule"/>
</dbReference>
<dbReference type="GO" id="GO:0009264">
    <property type="term" value="P:deoxyribonucleotide catabolic process"/>
    <property type="evidence" value="ECO:0007669"/>
    <property type="project" value="UniProtKB-UniRule"/>
</dbReference>
<sequence>MTDLTAAAQRALSLMDLTTLNDDDTDEKVTALCRQASSPAGHTAAICIYPRFIPVARKILHEQGTPDIRIATVTNFPHGNDDIDIALAETRAAIAYGADEVDVVFPYRALMAGDEQIGFDLVKACKTACTESGVWLKVIIETGELKDTALIRKASEIAIKAGADFIKTSTGKVPVNATLESAEIMLSVICDMGVGDSVGFKPAGGVRTAEEAAQYLALAERIMGDKWADSRHFRFGASSLLGSLLTTLGYQSQKQSSDY</sequence>
<dbReference type="GO" id="GO:0006018">
    <property type="term" value="P:2-deoxyribose 1-phosphate catabolic process"/>
    <property type="evidence" value="ECO:0007669"/>
    <property type="project" value="UniProtKB-UniRule"/>
</dbReference>
<evidence type="ECO:0000256" key="2">
    <source>
        <dbReference type="ARBA" id="ARBA00009473"/>
    </source>
</evidence>
<dbReference type="Proteomes" id="UP000199011">
    <property type="component" value="Unassembled WGS sequence"/>
</dbReference>
<comment type="function">
    <text evidence="7">Catalyzes a reversible aldol reaction between acetaldehyde and D-glyceraldehyde 3-phosphate to generate 2-deoxy-D-ribose 5-phosphate.</text>
</comment>
<feature type="active site" description="Schiff-base intermediate with acetaldehyde" evidence="7">
    <location>
        <position position="167"/>
    </location>
</feature>
<dbReference type="PANTHER" id="PTHR10889:SF3">
    <property type="entry name" value="DEOXYRIBOSE-PHOSPHATE ALDOLASE"/>
    <property type="match status" value="1"/>
</dbReference>
<dbReference type="InterPro" id="IPR013785">
    <property type="entry name" value="Aldolase_TIM"/>
</dbReference>
<dbReference type="InterPro" id="IPR002915">
    <property type="entry name" value="DeoC/FbaB/LacD_aldolase"/>
</dbReference>
<dbReference type="Gene3D" id="3.20.20.70">
    <property type="entry name" value="Aldolase class I"/>
    <property type="match status" value="1"/>
</dbReference>
<evidence type="ECO:0000256" key="5">
    <source>
        <dbReference type="ARBA" id="ARBA00023270"/>
    </source>
</evidence>
<evidence type="ECO:0000256" key="6">
    <source>
        <dbReference type="ARBA" id="ARBA00048791"/>
    </source>
</evidence>
<dbReference type="SMART" id="SM01133">
    <property type="entry name" value="DeoC"/>
    <property type="match status" value="1"/>
</dbReference>